<sequence>MPKAYWVAHVTVTDPDRYKLYAEGTAAPFEKYGAKVLARGGTYHVLEGFDHPRNVVIEFPDLDTALACFNSPEYQAAREHRLGAGDVNITIVEGAS</sequence>
<evidence type="ECO:0000313" key="2">
    <source>
        <dbReference type="EMBL" id="CUK27429.1"/>
    </source>
</evidence>
<dbReference type="InterPro" id="IPR011008">
    <property type="entry name" value="Dimeric_a/b-barrel"/>
</dbReference>
<name>A0A0P1JCD2_9RHOB</name>
<keyword evidence="3" id="KW-1185">Reference proteome</keyword>
<protein>
    <recommendedName>
        <fullName evidence="1">DUF1330 domain-containing protein</fullName>
    </recommendedName>
</protein>
<feature type="domain" description="DUF1330" evidence="1">
    <location>
        <begin position="3"/>
        <end position="94"/>
    </location>
</feature>
<dbReference type="Proteomes" id="UP000051184">
    <property type="component" value="Unassembled WGS sequence"/>
</dbReference>
<dbReference type="RefSeq" id="WP_058316351.1">
    <property type="nucleotide sequence ID" value="NZ_CYUE01000023.1"/>
</dbReference>
<dbReference type="Pfam" id="PF07045">
    <property type="entry name" value="DUF1330"/>
    <property type="match status" value="1"/>
</dbReference>
<dbReference type="OrthoDB" id="9806380at2"/>
<evidence type="ECO:0000313" key="3">
    <source>
        <dbReference type="Proteomes" id="UP000051184"/>
    </source>
</evidence>
<gene>
    <name evidence="2" type="ORF">TA5114_03257</name>
</gene>
<dbReference type="SUPFAM" id="SSF54909">
    <property type="entry name" value="Dimeric alpha+beta barrel"/>
    <property type="match status" value="1"/>
</dbReference>
<accession>A0A0P1JCD2</accession>
<evidence type="ECO:0000259" key="1">
    <source>
        <dbReference type="Pfam" id="PF07045"/>
    </source>
</evidence>
<dbReference type="PANTHER" id="PTHR41521:SF4">
    <property type="entry name" value="BLR0684 PROTEIN"/>
    <property type="match status" value="1"/>
</dbReference>
<organism evidence="2 3">
    <name type="scientific">Cognatishimia activa</name>
    <dbReference type="NCBI Taxonomy" id="1715691"/>
    <lineage>
        <taxon>Bacteria</taxon>
        <taxon>Pseudomonadati</taxon>
        <taxon>Pseudomonadota</taxon>
        <taxon>Alphaproteobacteria</taxon>
        <taxon>Rhodobacterales</taxon>
        <taxon>Paracoccaceae</taxon>
        <taxon>Cognatishimia</taxon>
    </lineage>
</organism>
<reference evidence="3" key="1">
    <citation type="submission" date="2015-09" db="EMBL/GenBank/DDBJ databases">
        <authorList>
            <person name="Rodrigo-Torres Lidia"/>
            <person name="Arahal R.David."/>
        </authorList>
    </citation>
    <scope>NUCLEOTIDE SEQUENCE [LARGE SCALE GENOMIC DNA]</scope>
    <source>
        <strain evidence="3">CECT 5114</strain>
    </source>
</reference>
<dbReference type="EMBL" id="CYUE01000023">
    <property type="protein sequence ID" value="CUK27429.1"/>
    <property type="molecule type" value="Genomic_DNA"/>
</dbReference>
<dbReference type="PANTHER" id="PTHR41521">
    <property type="match status" value="1"/>
</dbReference>
<proteinExistence type="predicted"/>
<dbReference type="AlphaFoldDB" id="A0A0P1JCD2"/>
<dbReference type="Gene3D" id="3.30.70.100">
    <property type="match status" value="1"/>
</dbReference>
<dbReference type="InterPro" id="IPR010753">
    <property type="entry name" value="DUF1330"/>
</dbReference>